<proteinExistence type="predicted"/>
<dbReference type="OrthoDB" id="884440at2"/>
<dbReference type="InterPro" id="IPR018756">
    <property type="entry name" value="DUF2314"/>
</dbReference>
<evidence type="ECO:0000259" key="1">
    <source>
        <dbReference type="Pfam" id="PF10077"/>
    </source>
</evidence>
<dbReference type="EMBL" id="CP017141">
    <property type="protein sequence ID" value="AOM79823.1"/>
    <property type="molecule type" value="Genomic_DNA"/>
</dbReference>
<gene>
    <name evidence="2" type="ORF">BFS30_23260</name>
</gene>
<dbReference type="AlphaFoldDB" id="A0A1D7QME2"/>
<keyword evidence="3" id="KW-1185">Reference proteome</keyword>
<name>A0A1D7QME2_9SPHI</name>
<sequence length="289" mass="32897">MGLLSRFFGKNKVVERTAEPDLVYIPNEDERMNWAIEKAGLTLWYFEESLKSPDAGQEYFSIKVMIEDAGRVEHIWLTAPDFDEEGNLYGEVGNEPVQIKTVKLGQKIGVMRSMISDWMIVEKGRLIGGYTIRAIREGIPESDRPAFDESIGLHVDAGVDHFKADFNTPEGAILSLEEAYQENDIDKALFCKDFYQEAKLMLSTLDFQMEEEMIISTSEALALSFVNYIEKEGMPDFSNISRAFTNREKVDENYWIITEVCTYPDGGSSEQRLQTYKTTQGWRVLGVAS</sequence>
<dbReference type="Pfam" id="PF10077">
    <property type="entry name" value="DUF2314"/>
    <property type="match status" value="1"/>
</dbReference>
<evidence type="ECO:0000313" key="2">
    <source>
        <dbReference type="EMBL" id="AOM79823.1"/>
    </source>
</evidence>
<reference evidence="2 3" key="1">
    <citation type="submission" date="2016-08" db="EMBL/GenBank/DDBJ databases">
        <authorList>
            <person name="Seilhamer J.J."/>
        </authorList>
    </citation>
    <scope>NUCLEOTIDE SEQUENCE [LARGE SCALE GENOMIC DNA]</scope>
    <source>
        <strain evidence="2 3">DX4</strain>
    </source>
</reference>
<dbReference type="KEGG" id="psty:BFS30_23260"/>
<organism evidence="2 3">
    <name type="scientific">Pedobacter steynii</name>
    <dbReference type="NCBI Taxonomy" id="430522"/>
    <lineage>
        <taxon>Bacteria</taxon>
        <taxon>Pseudomonadati</taxon>
        <taxon>Bacteroidota</taxon>
        <taxon>Sphingobacteriia</taxon>
        <taxon>Sphingobacteriales</taxon>
        <taxon>Sphingobacteriaceae</taxon>
        <taxon>Pedobacter</taxon>
    </lineage>
</organism>
<accession>A0A1D7QME2</accession>
<dbReference type="Proteomes" id="UP000094313">
    <property type="component" value="Chromosome"/>
</dbReference>
<protein>
    <recommendedName>
        <fullName evidence="1">DUF2314 domain-containing protein</fullName>
    </recommendedName>
</protein>
<dbReference type="RefSeq" id="WP_069381485.1">
    <property type="nucleotide sequence ID" value="NZ_CP017141.1"/>
</dbReference>
<feature type="domain" description="DUF2314" evidence="1">
    <location>
        <begin position="29"/>
        <end position="153"/>
    </location>
</feature>
<evidence type="ECO:0000313" key="3">
    <source>
        <dbReference type="Proteomes" id="UP000094313"/>
    </source>
</evidence>